<accession>A0AAW9PED3</accession>
<dbReference type="EMBL" id="JARTTN020000001">
    <property type="protein sequence ID" value="MEC6056610.1"/>
    <property type="molecule type" value="Genomic_DNA"/>
</dbReference>
<dbReference type="InterPro" id="IPR001451">
    <property type="entry name" value="Hexapep"/>
</dbReference>
<dbReference type="CDD" id="cd03354">
    <property type="entry name" value="LbH_SAT"/>
    <property type="match status" value="1"/>
</dbReference>
<gene>
    <name evidence="4" type="ORF">QAB22_008575</name>
</gene>
<dbReference type="Gene3D" id="2.160.10.10">
    <property type="entry name" value="Hexapeptide repeat proteins"/>
    <property type="match status" value="1"/>
</dbReference>
<evidence type="ECO:0000313" key="5">
    <source>
        <dbReference type="Proteomes" id="UP001176846"/>
    </source>
</evidence>
<comment type="similarity">
    <text evidence="1">Belongs to the transferase hexapeptide repeat family.</text>
</comment>
<proteinExistence type="inferred from homology"/>
<protein>
    <submittedName>
        <fullName evidence="4">Serine acetyltransferase</fullName>
    </submittedName>
</protein>
<dbReference type="InterPro" id="IPR045304">
    <property type="entry name" value="LbH_SAT"/>
</dbReference>
<evidence type="ECO:0000256" key="1">
    <source>
        <dbReference type="ARBA" id="ARBA00007274"/>
    </source>
</evidence>
<comment type="caution">
    <text evidence="4">The sequence shown here is derived from an EMBL/GenBank/DDBJ whole genome shotgun (WGS) entry which is preliminary data.</text>
</comment>
<dbReference type="AlphaFoldDB" id="A0AAW9PED3"/>
<dbReference type="RefSeq" id="WP_196531195.1">
    <property type="nucleotide sequence ID" value="NZ_JARTTN020000001.1"/>
</dbReference>
<dbReference type="Pfam" id="PF00132">
    <property type="entry name" value="Hexapep"/>
    <property type="match status" value="1"/>
</dbReference>
<sequence length="145" mass="15839">MKFKYLLRGCYLLITKFFKIVYCMLYFNDGRVALYSELTIGLKTLKEFRTKLPHPFGVVIGKGVTIGYDCKFYQGVTIGAKLEDGVSYPVLGNNVTIYANSVVVGDVKIGNNVVIGASSLVLKDVPDNSIVAGNPAKIISTNNAF</sequence>
<reference evidence="4" key="2">
    <citation type="submission" date="2024-01" db="EMBL/GenBank/DDBJ databases">
        <authorList>
            <person name="Macesic N."/>
        </authorList>
    </citation>
    <scope>NUCLEOTIDE SEQUENCE</scope>
    <source>
        <strain evidence="4">CPO071</strain>
    </source>
</reference>
<organism evidence="4 5">
    <name type="scientific">Klebsiella variicola</name>
    <dbReference type="NCBI Taxonomy" id="244366"/>
    <lineage>
        <taxon>Bacteria</taxon>
        <taxon>Pseudomonadati</taxon>
        <taxon>Pseudomonadota</taxon>
        <taxon>Gammaproteobacteria</taxon>
        <taxon>Enterobacterales</taxon>
        <taxon>Enterobacteriaceae</taxon>
        <taxon>Klebsiella/Raoultella group</taxon>
        <taxon>Klebsiella</taxon>
        <taxon>Klebsiella pneumoniae complex</taxon>
    </lineage>
</organism>
<dbReference type="PANTHER" id="PTHR42811">
    <property type="entry name" value="SERINE ACETYLTRANSFERASE"/>
    <property type="match status" value="1"/>
</dbReference>
<evidence type="ECO:0000256" key="2">
    <source>
        <dbReference type="ARBA" id="ARBA00022679"/>
    </source>
</evidence>
<dbReference type="GO" id="GO:0016746">
    <property type="term" value="F:acyltransferase activity"/>
    <property type="evidence" value="ECO:0007669"/>
    <property type="project" value="UniProtKB-KW"/>
</dbReference>
<reference evidence="4" key="1">
    <citation type="journal article" date="2023" name="Nat. Commun.">
        <title>Genomic dissection of endemic carbapenem resistance reveals metallo-beta-lactamase dissemination through clonal, plasmid and integron transfer.</title>
        <authorList>
            <person name="Macesic N."/>
            <person name="Hawkey J."/>
            <person name="Vezina B."/>
            <person name="Wisniewski J.A."/>
            <person name="Cottingham H."/>
            <person name="Blakeway L.V."/>
            <person name="Harshegyi T."/>
            <person name="Pragastis K."/>
            <person name="Badoordeen G.Z."/>
            <person name="Dennison A."/>
            <person name="Spelman D.W."/>
            <person name="Jenney A.W.J."/>
            <person name="Peleg A.Y."/>
        </authorList>
    </citation>
    <scope>NUCLEOTIDE SEQUENCE</scope>
    <source>
        <strain evidence="4">CPO071</strain>
    </source>
</reference>
<keyword evidence="2" id="KW-0808">Transferase</keyword>
<dbReference type="Proteomes" id="UP001176846">
    <property type="component" value="Unassembled WGS sequence"/>
</dbReference>
<dbReference type="InterPro" id="IPR011004">
    <property type="entry name" value="Trimer_LpxA-like_sf"/>
</dbReference>
<dbReference type="SUPFAM" id="SSF51161">
    <property type="entry name" value="Trimeric LpxA-like enzymes"/>
    <property type="match status" value="1"/>
</dbReference>
<name>A0AAW9PED3_KLEVA</name>
<evidence type="ECO:0000313" key="4">
    <source>
        <dbReference type="EMBL" id="MEC6056610.1"/>
    </source>
</evidence>
<evidence type="ECO:0000256" key="3">
    <source>
        <dbReference type="ARBA" id="ARBA00023315"/>
    </source>
</evidence>
<keyword evidence="3" id="KW-0012">Acyltransferase</keyword>